<protein>
    <submittedName>
        <fullName evidence="2">Uncharacterized protein</fullName>
    </submittedName>
</protein>
<feature type="chain" id="PRO_5007458688" evidence="1">
    <location>
        <begin position="22"/>
        <end position="137"/>
    </location>
</feature>
<reference evidence="3" key="1">
    <citation type="submission" date="2016-01" db="EMBL/GenBank/DDBJ databases">
        <authorList>
            <person name="Mitreva M."/>
            <person name="Pepin K.H."/>
            <person name="Mihindukulasuriya K.A."/>
            <person name="Fulton R."/>
            <person name="Fronick C."/>
            <person name="O'Laughlin M."/>
            <person name="Miner T."/>
            <person name="Herter B."/>
            <person name="Rosa B.A."/>
            <person name="Cordes M."/>
            <person name="Tomlinson C."/>
            <person name="Wollam A."/>
            <person name="Palsikar V.B."/>
            <person name="Mardis E.R."/>
            <person name="Wilson R.K."/>
        </authorList>
    </citation>
    <scope>NUCLEOTIDE SEQUENCE [LARGE SCALE GENOMIC DNA]</scope>
    <source>
        <strain evidence="3">MJR7716</strain>
    </source>
</reference>
<name>A0A133Q6W1_9BACT</name>
<dbReference type="Proteomes" id="UP000070533">
    <property type="component" value="Unassembled WGS sequence"/>
</dbReference>
<dbReference type="AlphaFoldDB" id="A0A133Q6W1"/>
<dbReference type="EMBL" id="LRQG01000109">
    <property type="protein sequence ID" value="KXA38599.1"/>
    <property type="molecule type" value="Genomic_DNA"/>
</dbReference>
<gene>
    <name evidence="2" type="ORF">HMPREF3226_01560</name>
</gene>
<evidence type="ECO:0000313" key="3">
    <source>
        <dbReference type="Proteomes" id="UP000070533"/>
    </source>
</evidence>
<evidence type="ECO:0000313" key="2">
    <source>
        <dbReference type="EMBL" id="KXA38599.1"/>
    </source>
</evidence>
<keyword evidence="1" id="KW-0732">Signal</keyword>
<accession>A0A133Q6W1</accession>
<feature type="signal peptide" evidence="1">
    <location>
        <begin position="1"/>
        <end position="21"/>
    </location>
</feature>
<dbReference type="PATRIC" id="fig|28128.5.peg.1599"/>
<evidence type="ECO:0000256" key="1">
    <source>
        <dbReference type="SAM" id="SignalP"/>
    </source>
</evidence>
<organism evidence="2 3">
    <name type="scientific">Prevotella corporis</name>
    <dbReference type="NCBI Taxonomy" id="28128"/>
    <lineage>
        <taxon>Bacteria</taxon>
        <taxon>Pseudomonadati</taxon>
        <taxon>Bacteroidota</taxon>
        <taxon>Bacteroidia</taxon>
        <taxon>Bacteroidales</taxon>
        <taxon>Prevotellaceae</taxon>
        <taxon>Prevotella</taxon>
    </lineage>
</organism>
<comment type="caution">
    <text evidence="2">The sequence shown here is derived from an EMBL/GenBank/DDBJ whole genome shotgun (WGS) entry which is preliminary data.</text>
</comment>
<sequence length="137" mass="16303">MMKKIFYLIILLFTCAVNLTAHEKFDPEKFKAELHQYIIISANLSEQEAARFLSLYDAMQSKQRVLHKQICQYQKSKPTNNTVARNTIIRCDDLHIQMKRIEKEYHLKMLKVLSAVKLNEALKAARKFHRQYFRKNT</sequence>
<keyword evidence="3" id="KW-1185">Reference proteome</keyword>
<dbReference type="STRING" id="28128.HMPREF3226_01560"/>
<proteinExistence type="predicted"/>
<dbReference type="RefSeq" id="WP_231728317.1">
    <property type="nucleotide sequence ID" value="NZ_CAMXYN010000027.1"/>
</dbReference>